<accession>A0AAU7QCH2</accession>
<dbReference type="Pfam" id="PF13981">
    <property type="entry name" value="SopA"/>
    <property type="match status" value="1"/>
</dbReference>
<dbReference type="Gene3D" id="1.25.40.300">
    <property type="entry name" value="Putative secreted effector protein"/>
    <property type="match status" value="1"/>
</dbReference>
<protein>
    <recommendedName>
        <fullName evidence="1">E3 ubiquitin ligase SopA-like central domain-containing protein</fullName>
    </recommendedName>
</protein>
<evidence type="ECO:0000313" key="2">
    <source>
        <dbReference type="EMBL" id="XBS70744.1"/>
    </source>
</evidence>
<dbReference type="AlphaFoldDB" id="A0AAU7QCH2"/>
<dbReference type="EMBL" id="CP157947">
    <property type="protein sequence ID" value="XBS70744.1"/>
    <property type="molecule type" value="Genomic_DNA"/>
</dbReference>
<gene>
    <name evidence="2" type="ORF">ABK905_06380</name>
</gene>
<dbReference type="InterPro" id="IPR025726">
    <property type="entry name" value="SopA-like_central"/>
</dbReference>
<reference evidence="2" key="1">
    <citation type="submission" date="2024-06" db="EMBL/GenBank/DDBJ databases">
        <authorList>
            <person name="Coelho C."/>
            <person name="Bento M."/>
            <person name="Garcia E."/>
            <person name="Camelo A."/>
            <person name="Brandao I."/>
            <person name="Espirito Santo C."/>
            <person name="Trovao J."/>
            <person name="Verissimo A."/>
            <person name="Costa J."/>
            <person name="Tiago I."/>
        </authorList>
    </citation>
    <scope>NUCLEOTIDE SEQUENCE</scope>
    <source>
        <strain evidence="2">KWT182</strain>
    </source>
</reference>
<name>A0AAU7QCH2_9GAMM</name>
<organism evidence="2">
    <name type="scientific">Acerihabitans sp. KWT182</name>
    <dbReference type="NCBI Taxonomy" id="3157919"/>
    <lineage>
        <taxon>Bacteria</taxon>
        <taxon>Pseudomonadati</taxon>
        <taxon>Pseudomonadota</taxon>
        <taxon>Gammaproteobacteria</taxon>
        <taxon>Enterobacterales</taxon>
        <taxon>Pectobacteriaceae</taxon>
        <taxon>Acerihabitans</taxon>
    </lineage>
</organism>
<sequence>MARELMHSLQKASVSRVAPQLINAWSKAPYNDDAAIAAWLDTLCESYLKEYDGARLPLLSDDRLKQAAVLFACRSERMFSHNGAFIQMVAQGMKRGTTTSRQA</sequence>
<proteinExistence type="predicted"/>
<evidence type="ECO:0000259" key="1">
    <source>
        <dbReference type="Pfam" id="PF13981"/>
    </source>
</evidence>
<feature type="domain" description="E3 ubiquitin ligase SopA-like central" evidence="1">
    <location>
        <begin position="2"/>
        <end position="97"/>
    </location>
</feature>